<dbReference type="OrthoDB" id="6689546at2"/>
<dbReference type="EMBL" id="QMEY01000002">
    <property type="protein sequence ID" value="RBQ20891.1"/>
    <property type="molecule type" value="Genomic_DNA"/>
</dbReference>
<comment type="similarity">
    <text evidence="1">Belongs to the sigma-70 factor family. ECF subfamily.</text>
</comment>
<dbReference type="Pfam" id="PF08281">
    <property type="entry name" value="Sigma70_r4_2"/>
    <property type="match status" value="1"/>
</dbReference>
<keyword evidence="3" id="KW-0805">Transcription regulation</keyword>
<dbReference type="InterPro" id="IPR013325">
    <property type="entry name" value="RNA_pol_sigma_r2"/>
</dbReference>
<dbReference type="PANTHER" id="PTHR30173:SF43">
    <property type="entry name" value="ECF RNA POLYMERASE SIGMA FACTOR SIGI-RELATED"/>
    <property type="match status" value="1"/>
</dbReference>
<dbReference type="InterPro" id="IPR032710">
    <property type="entry name" value="NTF2-like_dom_sf"/>
</dbReference>
<name>A0A366M3Y0_9ACTN</name>
<keyword evidence="5" id="KW-0804">Transcription</keyword>
<keyword evidence="4" id="KW-0731">Sigma factor</keyword>
<evidence type="ECO:0000256" key="1">
    <source>
        <dbReference type="ARBA" id="ARBA00010641"/>
    </source>
</evidence>
<dbReference type="InterPro" id="IPR013324">
    <property type="entry name" value="RNA_pol_sigma_r3/r4-like"/>
</dbReference>
<accession>A0A366M3Y0</accession>
<dbReference type="InterPro" id="IPR014284">
    <property type="entry name" value="RNA_pol_sigma-70_dom"/>
</dbReference>
<organism evidence="8 9">
    <name type="scientific">Spongiactinospora rosea</name>
    <dbReference type="NCBI Taxonomy" id="2248750"/>
    <lineage>
        <taxon>Bacteria</taxon>
        <taxon>Bacillati</taxon>
        <taxon>Actinomycetota</taxon>
        <taxon>Actinomycetes</taxon>
        <taxon>Streptosporangiales</taxon>
        <taxon>Streptosporangiaceae</taxon>
        <taxon>Spongiactinospora</taxon>
    </lineage>
</organism>
<dbReference type="NCBIfam" id="TIGR02937">
    <property type="entry name" value="sigma70-ECF"/>
    <property type="match status" value="1"/>
</dbReference>
<dbReference type="GO" id="GO:0003677">
    <property type="term" value="F:DNA binding"/>
    <property type="evidence" value="ECO:0007669"/>
    <property type="project" value="InterPro"/>
</dbReference>
<evidence type="ECO:0000256" key="4">
    <source>
        <dbReference type="ARBA" id="ARBA00023082"/>
    </source>
</evidence>
<keyword evidence="9" id="KW-1185">Reference proteome</keyword>
<reference evidence="8 9" key="1">
    <citation type="submission" date="2018-06" db="EMBL/GenBank/DDBJ databases">
        <title>Sphaerisporangium craniellae sp. nov., isolated from a marine sponge in the South China Sea.</title>
        <authorList>
            <person name="Li L."/>
        </authorList>
    </citation>
    <scope>NUCLEOTIDE SEQUENCE [LARGE SCALE GENOMIC DNA]</scope>
    <source>
        <strain evidence="8 9">LHW63015</strain>
    </source>
</reference>
<comment type="subunit">
    <text evidence="2">Interacts transiently with the RNA polymerase catalytic core formed by RpoA, RpoB, RpoC and RpoZ (2 alpha, 1 beta, 1 beta' and 1 omega subunit) to form the RNA polymerase holoenzyme that can initiate transcription.</text>
</comment>
<dbReference type="PANTHER" id="PTHR30173">
    <property type="entry name" value="SIGMA 19 FACTOR"/>
    <property type="match status" value="1"/>
</dbReference>
<dbReference type="Gene3D" id="3.10.450.50">
    <property type="match status" value="1"/>
</dbReference>
<dbReference type="InterPro" id="IPR036388">
    <property type="entry name" value="WH-like_DNA-bd_sf"/>
</dbReference>
<comment type="caution">
    <text evidence="8">The sequence shown here is derived from an EMBL/GenBank/DDBJ whole genome shotgun (WGS) entry which is preliminary data.</text>
</comment>
<dbReference type="AlphaFoldDB" id="A0A366M3Y0"/>
<evidence type="ECO:0000259" key="6">
    <source>
        <dbReference type="Pfam" id="PF04542"/>
    </source>
</evidence>
<evidence type="ECO:0000313" key="8">
    <source>
        <dbReference type="EMBL" id="RBQ20891.1"/>
    </source>
</evidence>
<gene>
    <name evidence="8" type="ORF">DP939_07455</name>
</gene>
<dbReference type="SUPFAM" id="SSF88659">
    <property type="entry name" value="Sigma3 and sigma4 domains of RNA polymerase sigma factors"/>
    <property type="match status" value="1"/>
</dbReference>
<evidence type="ECO:0000259" key="7">
    <source>
        <dbReference type="Pfam" id="PF08281"/>
    </source>
</evidence>
<evidence type="ECO:0000256" key="3">
    <source>
        <dbReference type="ARBA" id="ARBA00023015"/>
    </source>
</evidence>
<dbReference type="GO" id="GO:0016987">
    <property type="term" value="F:sigma factor activity"/>
    <property type="evidence" value="ECO:0007669"/>
    <property type="project" value="UniProtKB-KW"/>
</dbReference>
<dbReference type="RefSeq" id="WP_113979849.1">
    <property type="nucleotide sequence ID" value="NZ_QMEY01000002.1"/>
</dbReference>
<feature type="domain" description="RNA polymerase sigma-70 region 2" evidence="6">
    <location>
        <begin position="15"/>
        <end position="76"/>
    </location>
</feature>
<dbReference type="InterPro" id="IPR007627">
    <property type="entry name" value="RNA_pol_sigma70_r2"/>
</dbReference>
<dbReference type="Gene3D" id="1.10.1740.10">
    <property type="match status" value="1"/>
</dbReference>
<protein>
    <submittedName>
        <fullName evidence="8">RNA polymerase subunit sigma-70</fullName>
    </submittedName>
</protein>
<sequence>MDTQTELATHFDNSRKHLRAVAFRMLGSADEAEDAVQDAWLRASHSGIEGVSNVTAWLTTIVARICLDMLRSRRRRSEEFTDIAELDSIIAHEDSDPAEEAVRADSVGLALLVVLNTLGPAERVAYVLHDLFSVPFDEIAEILQRNTAAAKKLASRARHRVLGTDAVPSGDVASQRRVVDAFLAASRAGDLTGLLAVLHPEVVRRADLPALASHGRTEIRGARDVARETLSNTVRAYLARPILVNGGVGVVVAPNGLLRLVLALTIEEDRITAVDVIGDPTRLRELRLSLVEPLPVS</sequence>
<dbReference type="Gene3D" id="1.10.10.10">
    <property type="entry name" value="Winged helix-like DNA-binding domain superfamily/Winged helix DNA-binding domain"/>
    <property type="match status" value="1"/>
</dbReference>
<dbReference type="SUPFAM" id="SSF54427">
    <property type="entry name" value="NTF2-like"/>
    <property type="match status" value="1"/>
</dbReference>
<proteinExistence type="inferred from homology"/>
<evidence type="ECO:0000256" key="5">
    <source>
        <dbReference type="ARBA" id="ARBA00023163"/>
    </source>
</evidence>
<feature type="domain" description="RNA polymerase sigma factor 70 region 4 type 2" evidence="7">
    <location>
        <begin position="110"/>
        <end position="158"/>
    </location>
</feature>
<dbReference type="GO" id="GO:0006352">
    <property type="term" value="P:DNA-templated transcription initiation"/>
    <property type="evidence" value="ECO:0007669"/>
    <property type="project" value="InterPro"/>
</dbReference>
<dbReference type="Proteomes" id="UP000253303">
    <property type="component" value="Unassembled WGS sequence"/>
</dbReference>
<dbReference type="Pfam" id="PF04542">
    <property type="entry name" value="Sigma70_r2"/>
    <property type="match status" value="1"/>
</dbReference>
<dbReference type="InterPro" id="IPR013249">
    <property type="entry name" value="RNA_pol_sigma70_r4_t2"/>
</dbReference>
<dbReference type="InterPro" id="IPR052704">
    <property type="entry name" value="ECF_Sigma-70_Domain"/>
</dbReference>
<evidence type="ECO:0000256" key="2">
    <source>
        <dbReference type="ARBA" id="ARBA00011344"/>
    </source>
</evidence>
<dbReference type="SUPFAM" id="SSF88946">
    <property type="entry name" value="Sigma2 domain of RNA polymerase sigma factors"/>
    <property type="match status" value="1"/>
</dbReference>
<evidence type="ECO:0000313" key="9">
    <source>
        <dbReference type="Proteomes" id="UP000253303"/>
    </source>
</evidence>